<feature type="transmembrane region" description="Helical" evidence="8">
    <location>
        <begin position="369"/>
        <end position="394"/>
    </location>
</feature>
<dbReference type="InterPro" id="IPR000883">
    <property type="entry name" value="Cyt_C_Oxase_1"/>
</dbReference>
<feature type="region of interest" description="Disordered" evidence="7">
    <location>
        <begin position="1"/>
        <end position="22"/>
    </location>
</feature>
<name>A0A9X2T0T7_9HYPH</name>
<sequence>MTMDNALERRPNPDDLNDRGLSETQDERVSYLRAGHTLRSWLLTTDHKRIAILYLISVTLFFFIGGAAAALVRADLLTPQADLLTNEGYNRAFTLHGVIMVWFFLIPSIPNTFGNFLIPLMIGARDLAFPRLNLLSWYIYMLGGLFTVFVLIAGGVDTGWTFYTPLSSMFSNGHVVMVAVAVFVVGFSSILTGLNFIVTVHKLRAPGMSWGRLRLFVWAHYATSLILVLATPVLSVTLALVAAERLFGLGIFDPKLGGDPLLFQHLFWFYSHPAVYIMVLPALGVVSELVAASARKPVFGYRFIAGSSIAIAIIGFLVWGHHMFVAGQSMYASAVFSFLSLAVAVPSGIKVYNWTATLYKGHIELDPPFFFAASFIGLFVVGGLTGLVLAMLAVDVHLHDTYFVVAHFHYIMVGGTVSAYFGALHFWWPKMSGRIYPRIWGRLAAIFIFLGFNLTFFPQFILGYLGMPRRYHVYDPSFQVLHVLSSAGASILGVAYLMPFTYLFWSMRYGAPAGPNPWDVRGLEWTVPSPPPKHNFEEIPVVTGPPYDYPLEREGDQGEAGDAAEGNAAEGNAGSRA</sequence>
<dbReference type="PANTHER" id="PTHR10422">
    <property type="entry name" value="CYTOCHROME C OXIDASE SUBUNIT 1"/>
    <property type="match status" value="1"/>
</dbReference>
<feature type="transmembrane region" description="Helical" evidence="8">
    <location>
        <begin position="481"/>
        <end position="505"/>
    </location>
</feature>
<feature type="transmembrane region" description="Helical" evidence="8">
    <location>
        <begin position="406"/>
        <end position="427"/>
    </location>
</feature>
<feature type="transmembrane region" description="Helical" evidence="8">
    <location>
        <begin position="439"/>
        <end position="461"/>
    </location>
</feature>
<feature type="transmembrane region" description="Helical" evidence="8">
    <location>
        <begin position="330"/>
        <end position="349"/>
    </location>
</feature>
<keyword evidence="4 8" id="KW-1133">Transmembrane helix</keyword>
<feature type="transmembrane region" description="Helical" evidence="8">
    <location>
        <begin position="221"/>
        <end position="247"/>
    </location>
</feature>
<feature type="transmembrane region" description="Helical" evidence="8">
    <location>
        <begin position="267"/>
        <end position="291"/>
    </location>
</feature>
<protein>
    <submittedName>
        <fullName evidence="10">Cbb3-type cytochrome c oxidase subunit I</fullName>
    </submittedName>
</protein>
<evidence type="ECO:0000256" key="8">
    <source>
        <dbReference type="SAM" id="Phobius"/>
    </source>
</evidence>
<evidence type="ECO:0000256" key="6">
    <source>
        <dbReference type="RuleBase" id="RU000370"/>
    </source>
</evidence>
<keyword evidence="6" id="KW-0349">Heme</keyword>
<dbReference type="SUPFAM" id="SSF81442">
    <property type="entry name" value="Cytochrome c oxidase subunit I-like"/>
    <property type="match status" value="1"/>
</dbReference>
<keyword evidence="5 8" id="KW-0472">Membrane</keyword>
<evidence type="ECO:0000313" key="11">
    <source>
        <dbReference type="Proteomes" id="UP001151088"/>
    </source>
</evidence>
<dbReference type="Pfam" id="PF00115">
    <property type="entry name" value="COX1"/>
    <property type="match status" value="1"/>
</dbReference>
<dbReference type="PRINTS" id="PR01165">
    <property type="entry name" value="CYCOXIDASEI"/>
</dbReference>
<feature type="domain" description="Cytochrome oxidase subunit I profile" evidence="9">
    <location>
        <begin position="41"/>
        <end position="543"/>
    </location>
</feature>
<keyword evidence="6" id="KW-0813">Transport</keyword>
<evidence type="ECO:0000256" key="4">
    <source>
        <dbReference type="ARBA" id="ARBA00022989"/>
    </source>
</evidence>
<organism evidence="10 11">
    <name type="scientific">Ancylobacter mangrovi</name>
    <dbReference type="NCBI Taxonomy" id="2972472"/>
    <lineage>
        <taxon>Bacteria</taxon>
        <taxon>Pseudomonadati</taxon>
        <taxon>Pseudomonadota</taxon>
        <taxon>Alphaproteobacteria</taxon>
        <taxon>Hyphomicrobiales</taxon>
        <taxon>Xanthobacteraceae</taxon>
        <taxon>Ancylobacter</taxon>
    </lineage>
</organism>
<keyword evidence="6" id="KW-0249">Electron transport</keyword>
<dbReference type="GO" id="GO:0015990">
    <property type="term" value="P:electron transport coupled proton transport"/>
    <property type="evidence" value="ECO:0007669"/>
    <property type="project" value="TreeGrafter"/>
</dbReference>
<feature type="transmembrane region" description="Helical" evidence="8">
    <location>
        <begin position="303"/>
        <end position="324"/>
    </location>
</feature>
<proteinExistence type="inferred from homology"/>
<evidence type="ECO:0000256" key="5">
    <source>
        <dbReference type="ARBA" id="ARBA00023136"/>
    </source>
</evidence>
<dbReference type="InterPro" id="IPR023616">
    <property type="entry name" value="Cyt_c_oxase-like_su1_dom"/>
</dbReference>
<dbReference type="PANTHER" id="PTHR10422:SF18">
    <property type="entry name" value="CYTOCHROME C OXIDASE SUBUNIT 1"/>
    <property type="match status" value="1"/>
</dbReference>
<dbReference type="Proteomes" id="UP001151088">
    <property type="component" value="Unassembled WGS sequence"/>
</dbReference>
<evidence type="ECO:0000256" key="1">
    <source>
        <dbReference type="ARBA" id="ARBA00004141"/>
    </source>
</evidence>
<comment type="subcellular location">
    <subcellularLocation>
        <location evidence="1">Membrane</location>
        <topology evidence="1">Multi-pass membrane protein</topology>
    </subcellularLocation>
</comment>
<feature type="region of interest" description="Disordered" evidence="7">
    <location>
        <begin position="536"/>
        <end position="577"/>
    </location>
</feature>
<comment type="caution">
    <text evidence="10">The sequence shown here is derived from an EMBL/GenBank/DDBJ whole genome shotgun (WGS) entry which is preliminary data.</text>
</comment>
<dbReference type="EMBL" id="JANTHZ010000001">
    <property type="protein sequence ID" value="MCS0493987.1"/>
    <property type="molecule type" value="Genomic_DNA"/>
</dbReference>
<comment type="similarity">
    <text evidence="6">Belongs to the heme-copper respiratory oxidase family.</text>
</comment>
<keyword evidence="11" id="KW-1185">Reference proteome</keyword>
<gene>
    <name evidence="10" type="ORF">NVS89_02680</name>
</gene>
<dbReference type="PROSITE" id="PS00077">
    <property type="entry name" value="COX1_CUB"/>
    <property type="match status" value="1"/>
</dbReference>
<evidence type="ECO:0000256" key="3">
    <source>
        <dbReference type="ARBA" id="ARBA00022692"/>
    </source>
</evidence>
<reference evidence="10" key="1">
    <citation type="submission" date="2022-08" db="EMBL/GenBank/DDBJ databases">
        <authorList>
            <person name="Li F."/>
        </authorList>
    </citation>
    <scope>NUCLEOTIDE SEQUENCE</scope>
    <source>
        <strain evidence="10">MQZ15Z-1</strain>
    </source>
</reference>
<dbReference type="GO" id="GO:0022904">
    <property type="term" value="P:respiratory electron transport chain"/>
    <property type="evidence" value="ECO:0007669"/>
    <property type="project" value="TreeGrafter"/>
</dbReference>
<feature type="transmembrane region" description="Helical" evidence="8">
    <location>
        <begin position="51"/>
        <end position="72"/>
    </location>
</feature>
<dbReference type="GO" id="GO:0016020">
    <property type="term" value="C:membrane"/>
    <property type="evidence" value="ECO:0007669"/>
    <property type="project" value="UniProtKB-SubCell"/>
</dbReference>
<dbReference type="Gene3D" id="1.20.210.10">
    <property type="entry name" value="Cytochrome c oxidase-like, subunit I domain"/>
    <property type="match status" value="1"/>
</dbReference>
<dbReference type="GO" id="GO:0004129">
    <property type="term" value="F:cytochrome-c oxidase activity"/>
    <property type="evidence" value="ECO:0007669"/>
    <property type="project" value="InterPro"/>
</dbReference>
<dbReference type="RefSeq" id="WP_258730936.1">
    <property type="nucleotide sequence ID" value="NZ_JANTHZ010000001.1"/>
</dbReference>
<feature type="transmembrane region" description="Helical" evidence="8">
    <location>
        <begin position="134"/>
        <end position="156"/>
    </location>
</feature>
<evidence type="ECO:0000259" key="9">
    <source>
        <dbReference type="PROSITE" id="PS50855"/>
    </source>
</evidence>
<dbReference type="PROSITE" id="PS50855">
    <property type="entry name" value="COX1"/>
    <property type="match status" value="1"/>
</dbReference>
<dbReference type="GO" id="GO:0009060">
    <property type="term" value="P:aerobic respiration"/>
    <property type="evidence" value="ECO:0007669"/>
    <property type="project" value="InterPro"/>
</dbReference>
<accession>A0A9X2T0T7</accession>
<feature type="compositionally biased region" description="Low complexity" evidence="7">
    <location>
        <begin position="560"/>
        <end position="577"/>
    </location>
</feature>
<dbReference type="AlphaFoldDB" id="A0A9X2T0T7"/>
<feature type="transmembrane region" description="Helical" evidence="8">
    <location>
        <begin position="176"/>
        <end position="200"/>
    </location>
</feature>
<feature type="transmembrane region" description="Helical" evidence="8">
    <location>
        <begin position="92"/>
        <end position="113"/>
    </location>
</feature>
<keyword evidence="2 6" id="KW-0679">Respiratory chain</keyword>
<dbReference type="InterPro" id="IPR023615">
    <property type="entry name" value="Cyt_c_Oxase_su1_BS"/>
</dbReference>
<evidence type="ECO:0000256" key="7">
    <source>
        <dbReference type="SAM" id="MobiDB-lite"/>
    </source>
</evidence>
<evidence type="ECO:0000256" key="2">
    <source>
        <dbReference type="ARBA" id="ARBA00022660"/>
    </source>
</evidence>
<keyword evidence="6" id="KW-0479">Metal-binding</keyword>
<dbReference type="InterPro" id="IPR036927">
    <property type="entry name" value="Cyt_c_oxase-like_su1_sf"/>
</dbReference>
<keyword evidence="6" id="KW-0408">Iron</keyword>
<evidence type="ECO:0000313" key="10">
    <source>
        <dbReference type="EMBL" id="MCS0493987.1"/>
    </source>
</evidence>
<dbReference type="GO" id="GO:0020037">
    <property type="term" value="F:heme binding"/>
    <property type="evidence" value="ECO:0007669"/>
    <property type="project" value="InterPro"/>
</dbReference>
<keyword evidence="3 6" id="KW-0812">Transmembrane</keyword>